<dbReference type="Proteomes" id="UP000768646">
    <property type="component" value="Unassembled WGS sequence"/>
</dbReference>
<gene>
    <name evidence="1" type="ORF">PORY_002160</name>
</gene>
<organism evidence="1 2">
    <name type="scientific">Pneumocystis oryctolagi</name>
    <dbReference type="NCBI Taxonomy" id="42067"/>
    <lineage>
        <taxon>Eukaryota</taxon>
        <taxon>Fungi</taxon>
        <taxon>Dikarya</taxon>
        <taxon>Ascomycota</taxon>
        <taxon>Taphrinomycotina</taxon>
        <taxon>Pneumocystomycetes</taxon>
        <taxon>Pneumocystaceae</taxon>
        <taxon>Pneumocystis</taxon>
    </lineage>
</organism>
<keyword evidence="2" id="KW-1185">Reference proteome</keyword>
<comment type="caution">
    <text evidence="1">The sequence shown here is derived from an EMBL/GenBank/DDBJ whole genome shotgun (WGS) entry which is preliminary data.</text>
</comment>
<name>A0ACB7CBN1_9ASCO</name>
<proteinExistence type="predicted"/>
<dbReference type="EMBL" id="JABTEG010000008">
    <property type="protein sequence ID" value="KAG4304450.1"/>
    <property type="molecule type" value="Genomic_DNA"/>
</dbReference>
<reference evidence="1 2" key="1">
    <citation type="journal article" date="2021" name="Commun. Biol.">
        <title>Genomic insights into the host specific adaptation of the Pneumocystis genus.</title>
        <authorList>
            <person name="Cisse O.H."/>
            <person name="Ma L."/>
            <person name="Dekker J.P."/>
            <person name="Khil P.P."/>
            <person name="Youn J.-H."/>
            <person name="Brenchley J.M."/>
            <person name="Blair R."/>
            <person name="Pahar B."/>
            <person name="Chabe M."/>
            <person name="Van Rompay K.K.A."/>
            <person name="Keesler R."/>
            <person name="Sukura A."/>
            <person name="Hirsch V."/>
            <person name="Kutty G."/>
            <person name="Liu Y."/>
            <person name="Peng L."/>
            <person name="Chen J."/>
            <person name="Song J."/>
            <person name="Weissenbacher-Lang C."/>
            <person name="Xu J."/>
            <person name="Upham N.S."/>
            <person name="Stajich J.E."/>
            <person name="Cuomo C.A."/>
            <person name="Cushion M.T."/>
            <person name="Kovacs J.A."/>
        </authorList>
    </citation>
    <scope>NUCLEOTIDE SEQUENCE [LARGE SCALE GENOMIC DNA]</scope>
    <source>
        <strain evidence="1 2">RABM</strain>
    </source>
</reference>
<evidence type="ECO:0000313" key="2">
    <source>
        <dbReference type="Proteomes" id="UP000768646"/>
    </source>
</evidence>
<evidence type="ECO:0000313" key="1">
    <source>
        <dbReference type="EMBL" id="KAG4304450.1"/>
    </source>
</evidence>
<protein>
    <submittedName>
        <fullName evidence="1">Uncharacterized protein</fullName>
    </submittedName>
</protein>
<sequence length="72" mass="7500">METAARAAKRRRLRREILAGYGSESSADETTNAVGAIGLEAYAGHAHIVSRCSACSAYAGQTHCTRTAANCG</sequence>
<accession>A0ACB7CBN1</accession>